<name>A0A7I8BV71_9BURK</name>
<organism evidence="4 5">
    <name type="scientific">Paraburkholderia largidicola</name>
    <dbReference type="NCBI Taxonomy" id="3014751"/>
    <lineage>
        <taxon>Bacteria</taxon>
        <taxon>Pseudomonadati</taxon>
        <taxon>Pseudomonadota</taxon>
        <taxon>Betaproteobacteria</taxon>
        <taxon>Burkholderiales</taxon>
        <taxon>Burkholderiaceae</taxon>
        <taxon>Paraburkholderia</taxon>
    </lineage>
</organism>
<comment type="similarity">
    <text evidence="1 3">Belongs to the ArsC family.</text>
</comment>
<evidence type="ECO:0000256" key="1">
    <source>
        <dbReference type="ARBA" id="ARBA00007198"/>
    </source>
</evidence>
<dbReference type="InterPro" id="IPR006659">
    <property type="entry name" value="Arsenate_reductase"/>
</dbReference>
<dbReference type="InterPro" id="IPR036249">
    <property type="entry name" value="Thioredoxin-like_sf"/>
</dbReference>
<dbReference type="KEGG" id="plad:PPGU16_48870"/>
<gene>
    <name evidence="4" type="ORF">PPGU16_48870</name>
</gene>
<sequence>MNKQIAPASYAAPPRTRPETRAGLLTRQLSDACNARLTQQLKFSTSPAHVLHNAMITVYHNPRCSKSRGACELINDVYNPSNEPVEVVEYLRTPLSVAQLKELNRMLGCPVREMVRDSEAIYKELGLADASLTDDQLYEAIAANPILLQRPIVVRNGRAVVGRPPENVKALFPDLAK</sequence>
<dbReference type="CDD" id="cd03034">
    <property type="entry name" value="ArsC_ArsC"/>
    <property type="match status" value="1"/>
</dbReference>
<dbReference type="Gene3D" id="3.40.30.10">
    <property type="entry name" value="Glutaredoxin"/>
    <property type="match status" value="1"/>
</dbReference>
<dbReference type="SUPFAM" id="SSF52833">
    <property type="entry name" value="Thioredoxin-like"/>
    <property type="match status" value="1"/>
</dbReference>
<evidence type="ECO:0000313" key="5">
    <source>
        <dbReference type="Proteomes" id="UP000510888"/>
    </source>
</evidence>
<evidence type="ECO:0008006" key="6">
    <source>
        <dbReference type="Google" id="ProtNLM"/>
    </source>
</evidence>
<dbReference type="PROSITE" id="PS51353">
    <property type="entry name" value="ARSC"/>
    <property type="match status" value="1"/>
</dbReference>
<dbReference type="Pfam" id="PF03960">
    <property type="entry name" value="ArsC"/>
    <property type="match status" value="1"/>
</dbReference>
<evidence type="ECO:0000313" key="4">
    <source>
        <dbReference type="EMBL" id="BCF91820.1"/>
    </source>
</evidence>
<dbReference type="PANTHER" id="PTHR30041:SF4">
    <property type="entry name" value="ARSENATE REDUCTASE"/>
    <property type="match status" value="1"/>
</dbReference>
<dbReference type="NCBIfam" id="TIGR00014">
    <property type="entry name" value="arsC"/>
    <property type="match status" value="1"/>
</dbReference>
<dbReference type="Proteomes" id="UP000510888">
    <property type="component" value="Chromosome 2"/>
</dbReference>
<reference evidence="4 5" key="1">
    <citation type="journal article" date="2020" name="Genes (Basel)">
        <title>Genomic Comparison of Insect Gut Symbionts from Divergent Burkholderia Subclades.</title>
        <authorList>
            <person name="Takeshita K."/>
            <person name="Kikuchi Y."/>
        </authorList>
    </citation>
    <scope>NUCLEOTIDE SEQUENCE [LARGE SCALE GENOMIC DNA]</scope>
    <source>
        <strain evidence="4 5">PGU16</strain>
    </source>
</reference>
<dbReference type="GO" id="GO:0008794">
    <property type="term" value="F:arsenate reductase (glutaredoxin) activity"/>
    <property type="evidence" value="ECO:0007669"/>
    <property type="project" value="InterPro"/>
</dbReference>
<protein>
    <recommendedName>
        <fullName evidence="6">Arsenate reductase</fullName>
    </recommendedName>
</protein>
<proteinExistence type="inferred from homology"/>
<keyword evidence="5" id="KW-1185">Reference proteome</keyword>
<evidence type="ECO:0000256" key="3">
    <source>
        <dbReference type="PROSITE-ProRule" id="PRU01282"/>
    </source>
</evidence>
<dbReference type="PANTHER" id="PTHR30041">
    <property type="entry name" value="ARSENATE REDUCTASE"/>
    <property type="match status" value="1"/>
</dbReference>
<evidence type="ECO:0000256" key="2">
    <source>
        <dbReference type="ARBA" id="ARBA00023002"/>
    </source>
</evidence>
<dbReference type="InterPro" id="IPR006660">
    <property type="entry name" value="Arsenate_reductase-like"/>
</dbReference>
<keyword evidence="2" id="KW-0560">Oxidoreductase</keyword>
<accession>A0A7I8BV71</accession>
<dbReference type="EMBL" id="AP023175">
    <property type="protein sequence ID" value="BCF91820.1"/>
    <property type="molecule type" value="Genomic_DNA"/>
</dbReference>
<dbReference type="AlphaFoldDB" id="A0A7I8BV71"/>